<dbReference type="Proteomes" id="UP000622547">
    <property type="component" value="Unassembled WGS sequence"/>
</dbReference>
<reference evidence="1 2" key="1">
    <citation type="submission" date="2021-01" db="EMBL/GenBank/DDBJ databases">
        <title>Whole genome shotgun sequence of Planotetraspora phitsanulokensis NBRC 104273.</title>
        <authorList>
            <person name="Komaki H."/>
            <person name="Tamura T."/>
        </authorList>
    </citation>
    <scope>NUCLEOTIDE SEQUENCE [LARGE SCALE GENOMIC DNA]</scope>
    <source>
        <strain evidence="1 2">NBRC 104273</strain>
    </source>
</reference>
<protein>
    <submittedName>
        <fullName evidence="1">Uncharacterized protein</fullName>
    </submittedName>
</protein>
<sequence length="49" mass="5149">MAWSAPMTAVANSIFTTAAFNQYVRDNLLETAPAKATTGSRLIVTTGST</sequence>
<comment type="caution">
    <text evidence="1">The sequence shown here is derived from an EMBL/GenBank/DDBJ whole genome shotgun (WGS) entry which is preliminary data.</text>
</comment>
<evidence type="ECO:0000313" key="1">
    <source>
        <dbReference type="EMBL" id="GII42264.1"/>
    </source>
</evidence>
<organism evidence="1 2">
    <name type="scientific">Planotetraspora phitsanulokensis</name>
    <dbReference type="NCBI Taxonomy" id="575192"/>
    <lineage>
        <taxon>Bacteria</taxon>
        <taxon>Bacillati</taxon>
        <taxon>Actinomycetota</taxon>
        <taxon>Actinomycetes</taxon>
        <taxon>Streptosporangiales</taxon>
        <taxon>Streptosporangiaceae</taxon>
        <taxon>Planotetraspora</taxon>
    </lineage>
</organism>
<accession>A0A8J3UBC1</accession>
<proteinExistence type="predicted"/>
<gene>
    <name evidence="1" type="ORF">Pph01_72670</name>
</gene>
<dbReference type="RefSeq" id="WP_204077686.1">
    <property type="nucleotide sequence ID" value="NZ_BOOP01000041.1"/>
</dbReference>
<dbReference type="AlphaFoldDB" id="A0A8J3UBC1"/>
<dbReference type="EMBL" id="BOOP01000041">
    <property type="protein sequence ID" value="GII42264.1"/>
    <property type="molecule type" value="Genomic_DNA"/>
</dbReference>
<evidence type="ECO:0000313" key="2">
    <source>
        <dbReference type="Proteomes" id="UP000622547"/>
    </source>
</evidence>
<name>A0A8J3UBC1_9ACTN</name>
<keyword evidence="2" id="KW-1185">Reference proteome</keyword>